<dbReference type="EMBL" id="JMSE01000732">
    <property type="protein sequence ID" value="KDN68088.1"/>
    <property type="molecule type" value="Genomic_DNA"/>
</dbReference>
<dbReference type="Proteomes" id="UP000027238">
    <property type="component" value="Unassembled WGS sequence"/>
</dbReference>
<feature type="region of interest" description="Disordered" evidence="1">
    <location>
        <begin position="452"/>
        <end position="472"/>
    </location>
</feature>
<keyword evidence="3" id="KW-1185">Reference proteome</keyword>
<dbReference type="AlphaFoldDB" id="A0A066XFY6"/>
<sequence>MCLKKVTWHQCPQTEEGMAARANYPRDSMVKLGDAWRLARVYHATFTTVLDERLQPGMQYHVHESFVYCAHPYHGPCRADYGLVCQLAEGECPACVHDKGLPRRITARREVMDGVLPLLTGEFLKPSQAVLEYVAQLAVLAKHMVARKVPNVVLRGAMVEQVVKEIRAEVFCRSFDAHWVGPGVAECGCFAEDYGYCGNLGRFLRQQEACRILDFHRDIVLPYINVPDPDEDDWELVLAREAVAEWFVDRRVASFDKVAICRFETNPREDQRYHDCVQRLEAAVAKYIELLRFALGPDRRPDRAAERNLRARAVFLRKPLQWVAYDTGLADGLVEEISEVVIHWYLRVGTALSPPVDNAAWSAPLQLRRDVDAARKDMQATMEHLDGVFSTSDRAGWRLFRNRIQRPPLNEEMEVHALRRARAELTAAAEARLVHAQAAVDEAVISVAAARGLRPGNNNNHNHDNDDDADADDRECPVCGSHFADDSAARRPVVVCTRRHLVCRECTVTHVLNTGAQLLEHDPEKLARCPMCRGSMAGFYRTNPDPADALRSPRVPAEAAAAPVVWS</sequence>
<comment type="caution">
    <text evidence="2">The sequence shown here is derived from an EMBL/GenBank/DDBJ whole genome shotgun (WGS) entry which is preliminary data.</text>
</comment>
<accession>A0A066XFY6</accession>
<dbReference type="InterPro" id="IPR013083">
    <property type="entry name" value="Znf_RING/FYVE/PHD"/>
</dbReference>
<dbReference type="Gene3D" id="3.30.40.10">
    <property type="entry name" value="Zinc/RING finger domain, C3HC4 (zinc finger)"/>
    <property type="match status" value="1"/>
</dbReference>
<protein>
    <submittedName>
        <fullName evidence="2">Uncharacterized protein</fullName>
    </submittedName>
</protein>
<proteinExistence type="predicted"/>
<dbReference type="OrthoDB" id="4817524at2759"/>
<dbReference type="SUPFAM" id="SSF57850">
    <property type="entry name" value="RING/U-box"/>
    <property type="match status" value="1"/>
</dbReference>
<evidence type="ECO:0000313" key="3">
    <source>
        <dbReference type="Proteomes" id="UP000027238"/>
    </source>
</evidence>
<reference evidence="3" key="1">
    <citation type="journal article" date="2014" name="Genome Announc.">
        <title>Draft genome sequence of Colletotrichum sublineola, a destructive pathogen of cultivated sorghum.</title>
        <authorList>
            <person name="Baroncelli R."/>
            <person name="Sanz-Martin J.M."/>
            <person name="Rech G.E."/>
            <person name="Sukno S.A."/>
            <person name="Thon M.R."/>
        </authorList>
    </citation>
    <scope>NUCLEOTIDE SEQUENCE [LARGE SCALE GENOMIC DNA]</scope>
    <source>
        <strain evidence="3">TX430BB</strain>
    </source>
</reference>
<name>A0A066XFY6_COLSU</name>
<dbReference type="HOGENOM" id="CLU_419189_0_0_1"/>
<evidence type="ECO:0000256" key="1">
    <source>
        <dbReference type="SAM" id="MobiDB-lite"/>
    </source>
</evidence>
<evidence type="ECO:0000313" key="2">
    <source>
        <dbReference type="EMBL" id="KDN68088.1"/>
    </source>
</evidence>
<dbReference type="eggNOG" id="ENOG502RK2A">
    <property type="taxonomic scope" value="Eukaryota"/>
</dbReference>
<gene>
    <name evidence="2" type="ORF">CSUB01_09802</name>
</gene>
<dbReference type="OMA" id="CEMVVEC"/>
<organism evidence="2 3">
    <name type="scientific">Colletotrichum sublineola</name>
    <name type="common">Sorghum anthracnose fungus</name>
    <dbReference type="NCBI Taxonomy" id="1173701"/>
    <lineage>
        <taxon>Eukaryota</taxon>
        <taxon>Fungi</taxon>
        <taxon>Dikarya</taxon>
        <taxon>Ascomycota</taxon>
        <taxon>Pezizomycotina</taxon>
        <taxon>Sordariomycetes</taxon>
        <taxon>Hypocreomycetidae</taxon>
        <taxon>Glomerellales</taxon>
        <taxon>Glomerellaceae</taxon>
        <taxon>Colletotrichum</taxon>
        <taxon>Colletotrichum graminicola species complex</taxon>
    </lineage>
</organism>